<dbReference type="GO" id="GO:0009279">
    <property type="term" value="C:cell outer membrane"/>
    <property type="evidence" value="ECO:0007669"/>
    <property type="project" value="UniProtKB-SubCell"/>
</dbReference>
<evidence type="ECO:0000256" key="2">
    <source>
        <dbReference type="ARBA" id="ARBA00023136"/>
    </source>
</evidence>
<comment type="subcellular location">
    <subcellularLocation>
        <location evidence="1">Cell outer membrane</location>
    </subcellularLocation>
</comment>
<dbReference type="Pfam" id="PF16234">
    <property type="entry name" value="DUF4892"/>
    <property type="match status" value="1"/>
</dbReference>
<name>A0AAU7XBT2_9HYPH</name>
<dbReference type="Pfam" id="PF00691">
    <property type="entry name" value="OmpA"/>
    <property type="match status" value="1"/>
</dbReference>
<reference evidence="8" key="1">
    <citation type="submission" date="2024-06" db="EMBL/GenBank/DDBJ databases">
        <title>Methylostella associata gen. nov., sp. nov., a novel Ancalomicrobiaceae-affiliated facultatively methylotrophic bacteria that feed on methanotrophs of the genus Methylococcus.</title>
        <authorList>
            <person name="Saltykova V."/>
            <person name="Danilova O.V."/>
            <person name="Oshkin I.Y."/>
            <person name="Belova S.E."/>
            <person name="Pimenov N.V."/>
            <person name="Dedysh S.N."/>
        </authorList>
    </citation>
    <scope>NUCLEOTIDE SEQUENCE</scope>
    <source>
        <strain evidence="8">S20</strain>
    </source>
</reference>
<dbReference type="PANTHER" id="PTHR30329:SF21">
    <property type="entry name" value="LIPOPROTEIN YIAD-RELATED"/>
    <property type="match status" value="1"/>
</dbReference>
<proteinExistence type="predicted"/>
<feature type="chain" id="PRO_5043571604" evidence="6">
    <location>
        <begin position="29"/>
        <end position="325"/>
    </location>
</feature>
<feature type="domain" description="OmpA-like" evidence="7">
    <location>
        <begin position="210"/>
        <end position="325"/>
    </location>
</feature>
<feature type="compositionally biased region" description="Basic and acidic residues" evidence="5">
    <location>
        <begin position="311"/>
        <end position="325"/>
    </location>
</feature>
<organism evidence="8">
    <name type="scientific">Methyloraptor flagellatus</name>
    <dbReference type="NCBI Taxonomy" id="3162530"/>
    <lineage>
        <taxon>Bacteria</taxon>
        <taxon>Pseudomonadati</taxon>
        <taxon>Pseudomonadota</taxon>
        <taxon>Alphaproteobacteria</taxon>
        <taxon>Hyphomicrobiales</taxon>
        <taxon>Ancalomicrobiaceae</taxon>
        <taxon>Methyloraptor</taxon>
    </lineage>
</organism>
<dbReference type="PRINTS" id="PR01021">
    <property type="entry name" value="OMPADOMAIN"/>
</dbReference>
<dbReference type="InterPro" id="IPR006664">
    <property type="entry name" value="OMP_bac"/>
</dbReference>
<dbReference type="CDD" id="cd07185">
    <property type="entry name" value="OmpA_C-like"/>
    <property type="match status" value="1"/>
</dbReference>
<evidence type="ECO:0000256" key="4">
    <source>
        <dbReference type="PROSITE-ProRule" id="PRU00473"/>
    </source>
</evidence>
<evidence type="ECO:0000256" key="3">
    <source>
        <dbReference type="ARBA" id="ARBA00023237"/>
    </source>
</evidence>
<dbReference type="RefSeq" id="WP_407049430.1">
    <property type="nucleotide sequence ID" value="NZ_CP158568.1"/>
</dbReference>
<dbReference type="InterPro" id="IPR032608">
    <property type="entry name" value="DUF4892"/>
</dbReference>
<gene>
    <name evidence="8" type="ORF">ABS361_20330</name>
</gene>
<dbReference type="InterPro" id="IPR006665">
    <property type="entry name" value="OmpA-like"/>
</dbReference>
<dbReference type="KEGG" id="mflg:ABS361_20330"/>
<keyword evidence="6" id="KW-0732">Signal</keyword>
<evidence type="ECO:0000259" key="7">
    <source>
        <dbReference type="PROSITE" id="PS51123"/>
    </source>
</evidence>
<dbReference type="PANTHER" id="PTHR30329">
    <property type="entry name" value="STATOR ELEMENT OF FLAGELLAR MOTOR COMPLEX"/>
    <property type="match status" value="1"/>
</dbReference>
<protein>
    <submittedName>
        <fullName evidence="8">DUF4892 domain-containing protein</fullName>
    </submittedName>
</protein>
<dbReference type="EMBL" id="CP158568">
    <property type="protein sequence ID" value="XBY44338.1"/>
    <property type="molecule type" value="Genomic_DNA"/>
</dbReference>
<evidence type="ECO:0000256" key="1">
    <source>
        <dbReference type="ARBA" id="ARBA00004442"/>
    </source>
</evidence>
<dbReference type="InterPro" id="IPR050330">
    <property type="entry name" value="Bact_OuterMem_StrucFunc"/>
</dbReference>
<feature type="region of interest" description="Disordered" evidence="5">
    <location>
        <begin position="303"/>
        <end position="325"/>
    </location>
</feature>
<feature type="signal peptide" evidence="6">
    <location>
        <begin position="1"/>
        <end position="28"/>
    </location>
</feature>
<dbReference type="SUPFAM" id="SSF103088">
    <property type="entry name" value="OmpA-like"/>
    <property type="match status" value="1"/>
</dbReference>
<dbReference type="Gene3D" id="3.30.1330.60">
    <property type="entry name" value="OmpA-like domain"/>
    <property type="match status" value="1"/>
</dbReference>
<sequence length="325" mass="34493">MKSFVSGGRRAARVAALVLAVSAASAFAKDVAGSKDHPLVGRYAGAEITSYTSSDFDEQQFLIGPVDLKADGEKFTDANAIKVEGKVVRIRYDAPKDRSALEIMRNYETSLKAKGFEPIFACADATCFKGVGSSFRMASFAGDGNVNYRYGDGVRYLLAKASRPAGDVYAAVFVGTSKTGPLVRVTAADLKPMQGDQIQFIDAGAMAQSIAATGHIGLYGIQFDFDKAELKPESRPTLDEIAKVLKADPALALVVAGHTDAKGGFDYNVDLSKRRAAAVVADLTGRHGIAAQRLTPFGAGMAAPIASNDDETGRSKNRRVELVKR</sequence>
<evidence type="ECO:0000313" key="8">
    <source>
        <dbReference type="EMBL" id="XBY44338.1"/>
    </source>
</evidence>
<accession>A0AAU7XBT2</accession>
<evidence type="ECO:0000256" key="5">
    <source>
        <dbReference type="SAM" id="MobiDB-lite"/>
    </source>
</evidence>
<evidence type="ECO:0000256" key="6">
    <source>
        <dbReference type="SAM" id="SignalP"/>
    </source>
</evidence>
<keyword evidence="2 4" id="KW-0472">Membrane</keyword>
<dbReference type="InterPro" id="IPR036737">
    <property type="entry name" value="OmpA-like_sf"/>
</dbReference>
<keyword evidence="3" id="KW-0998">Cell outer membrane</keyword>
<dbReference type="AlphaFoldDB" id="A0AAU7XBT2"/>
<dbReference type="PROSITE" id="PS51123">
    <property type="entry name" value="OMPA_2"/>
    <property type="match status" value="1"/>
</dbReference>